<evidence type="ECO:0000256" key="1">
    <source>
        <dbReference type="ARBA" id="ARBA00022737"/>
    </source>
</evidence>
<proteinExistence type="predicted"/>
<dbReference type="PANTHER" id="PTHR10648">
    <property type="entry name" value="SERINE/THREONINE-PROTEIN PHOSPHATASE PP2A 65 KDA REGULATORY SUBUNIT"/>
    <property type="match status" value="1"/>
</dbReference>
<dbReference type="RefSeq" id="XP_014144371.1">
    <property type="nucleotide sequence ID" value="XM_014288896.1"/>
</dbReference>
<dbReference type="GO" id="GO:0005829">
    <property type="term" value="C:cytosol"/>
    <property type="evidence" value="ECO:0007669"/>
    <property type="project" value="TreeGrafter"/>
</dbReference>
<dbReference type="STRING" id="667725.A0A0L0F1H8"/>
<keyword evidence="1" id="KW-0677">Repeat</keyword>
<dbReference type="InterPro" id="IPR021133">
    <property type="entry name" value="HEAT_type_2"/>
</dbReference>
<accession>A0A0L0F1H8</accession>
<dbReference type="InterPro" id="IPR011989">
    <property type="entry name" value="ARM-like"/>
</dbReference>
<dbReference type="PANTHER" id="PTHR10648:SF4">
    <property type="entry name" value="PROTEIN PHOSPHATASE 2 (FORMERLY 2A), REGULATORY SUBUNIT A, BETA ISOFORM-RELATED"/>
    <property type="match status" value="1"/>
</dbReference>
<feature type="non-terminal residue" evidence="3">
    <location>
        <position position="108"/>
    </location>
</feature>
<name>A0A0L0F1H8_9EUKA</name>
<dbReference type="GeneID" id="25917508"/>
<evidence type="ECO:0008006" key="5">
    <source>
        <dbReference type="Google" id="ProtNLM"/>
    </source>
</evidence>
<keyword evidence="4" id="KW-1185">Reference proteome</keyword>
<feature type="repeat" description="HEAT" evidence="2">
    <location>
        <begin position="41"/>
        <end position="79"/>
    </location>
</feature>
<evidence type="ECO:0000313" key="4">
    <source>
        <dbReference type="Proteomes" id="UP000054560"/>
    </source>
</evidence>
<dbReference type="Gene3D" id="1.25.10.10">
    <property type="entry name" value="Leucine-rich Repeat Variant"/>
    <property type="match status" value="1"/>
</dbReference>
<dbReference type="Proteomes" id="UP000054560">
    <property type="component" value="Unassembled WGS sequence"/>
</dbReference>
<reference evidence="3 4" key="1">
    <citation type="submission" date="2011-02" db="EMBL/GenBank/DDBJ databases">
        <title>The Genome Sequence of Sphaeroforma arctica JP610.</title>
        <authorList>
            <consortium name="The Broad Institute Genome Sequencing Platform"/>
            <person name="Russ C."/>
            <person name="Cuomo C."/>
            <person name="Young S.K."/>
            <person name="Zeng Q."/>
            <person name="Gargeya S."/>
            <person name="Alvarado L."/>
            <person name="Berlin A."/>
            <person name="Chapman S.B."/>
            <person name="Chen Z."/>
            <person name="Freedman E."/>
            <person name="Gellesch M."/>
            <person name="Goldberg J."/>
            <person name="Griggs A."/>
            <person name="Gujja S."/>
            <person name="Heilman E."/>
            <person name="Heiman D."/>
            <person name="Howarth C."/>
            <person name="Mehta T."/>
            <person name="Neiman D."/>
            <person name="Pearson M."/>
            <person name="Roberts A."/>
            <person name="Saif S."/>
            <person name="Shea T."/>
            <person name="Shenoy N."/>
            <person name="Sisk P."/>
            <person name="Stolte C."/>
            <person name="Sykes S."/>
            <person name="White J."/>
            <person name="Yandava C."/>
            <person name="Burger G."/>
            <person name="Gray M.W."/>
            <person name="Holland P.W.H."/>
            <person name="King N."/>
            <person name="Lang F.B.F."/>
            <person name="Roger A.J."/>
            <person name="Ruiz-Trillo I."/>
            <person name="Haas B."/>
            <person name="Nusbaum C."/>
            <person name="Birren B."/>
        </authorList>
    </citation>
    <scope>NUCLEOTIDE SEQUENCE [LARGE SCALE GENOMIC DNA]</scope>
    <source>
        <strain evidence="3 4">JP610</strain>
    </source>
</reference>
<dbReference type="EMBL" id="KQ251086">
    <property type="protein sequence ID" value="KNC70469.1"/>
    <property type="molecule type" value="Genomic_DNA"/>
</dbReference>
<dbReference type="InterPro" id="IPR051023">
    <property type="entry name" value="PP2A_Regulatory_Subunit_A"/>
</dbReference>
<protein>
    <recommendedName>
        <fullName evidence="5">HEAT repeat domain-containing protein</fullName>
    </recommendedName>
</protein>
<evidence type="ECO:0000313" key="3">
    <source>
        <dbReference type="EMBL" id="KNC70469.1"/>
    </source>
</evidence>
<dbReference type="InterPro" id="IPR016024">
    <property type="entry name" value="ARM-type_fold"/>
</dbReference>
<dbReference type="PROSITE" id="PS50077">
    <property type="entry name" value="HEAT_REPEAT"/>
    <property type="match status" value="1"/>
</dbReference>
<sequence>MIRRAAASKIGTWTLTDAPADQPVMKGFAEVIEPEFLRSELVPIFVTLAHDEQDSVRVLAAESAVTVVKQMTQAENESLMMQTLQQFWRDKSWRVRYIAADKFVELQA</sequence>
<dbReference type="GO" id="GO:0005634">
    <property type="term" value="C:nucleus"/>
    <property type="evidence" value="ECO:0007669"/>
    <property type="project" value="TreeGrafter"/>
</dbReference>
<dbReference type="GO" id="GO:0000159">
    <property type="term" value="C:protein phosphatase type 2A complex"/>
    <property type="evidence" value="ECO:0007669"/>
    <property type="project" value="TreeGrafter"/>
</dbReference>
<evidence type="ECO:0000256" key="2">
    <source>
        <dbReference type="PROSITE-ProRule" id="PRU00103"/>
    </source>
</evidence>
<gene>
    <name evidence="3" type="ORF">SARC_17004</name>
</gene>
<dbReference type="AlphaFoldDB" id="A0A0L0F1H8"/>
<dbReference type="eggNOG" id="KOG0211">
    <property type="taxonomic scope" value="Eukaryota"/>
</dbReference>
<dbReference type="SUPFAM" id="SSF48371">
    <property type="entry name" value="ARM repeat"/>
    <property type="match status" value="1"/>
</dbReference>
<dbReference type="GO" id="GO:0019888">
    <property type="term" value="F:protein phosphatase regulator activity"/>
    <property type="evidence" value="ECO:0007669"/>
    <property type="project" value="TreeGrafter"/>
</dbReference>
<dbReference type="OrthoDB" id="340346at2759"/>
<organism evidence="3 4">
    <name type="scientific">Sphaeroforma arctica JP610</name>
    <dbReference type="NCBI Taxonomy" id="667725"/>
    <lineage>
        <taxon>Eukaryota</taxon>
        <taxon>Ichthyosporea</taxon>
        <taxon>Ichthyophonida</taxon>
        <taxon>Sphaeroforma</taxon>
    </lineage>
</organism>